<sequence>MKLALDEKTKLRLIGVAVIVSIVAIFLPAMMKASASGHRFEDTMSVSVSLPEKPALPKVSEASESQVFETVKVAKVDVQAPKDAPAAYELAAAEPISSDVYAESDARPSIQAAAAASAIAPAPKLAPSKPKAVARVSLPKKPQIQAAKPVTATGKTITSARKPVYGVQLALFSKQELATRLVTQLRAKGYTARINTLKTAAGPRYKVIVGAVNERQAAQKLQVQLAGAVRINGFIVNTGVA</sequence>
<evidence type="ECO:0000313" key="1">
    <source>
        <dbReference type="EMBL" id="KTD04190.1"/>
    </source>
</evidence>
<comment type="caution">
    <text evidence="1">The sequence shown here is derived from an EMBL/GenBank/DDBJ whole genome shotgun (WGS) entry which is preliminary data.</text>
</comment>
<dbReference type="OrthoDB" id="5654216at2"/>
<dbReference type="STRING" id="45065.Lgee_0220"/>
<dbReference type="InterPro" id="IPR007730">
    <property type="entry name" value="SPOR-like_dom"/>
</dbReference>
<dbReference type="GO" id="GO:0030428">
    <property type="term" value="C:cell septum"/>
    <property type="evidence" value="ECO:0007669"/>
    <property type="project" value="TreeGrafter"/>
</dbReference>
<dbReference type="Pfam" id="PF05036">
    <property type="entry name" value="SPOR"/>
    <property type="match status" value="1"/>
</dbReference>
<accession>A0A0W0U866</accession>
<reference evidence="1 2" key="1">
    <citation type="submission" date="2015-11" db="EMBL/GenBank/DDBJ databases">
        <title>Genomic analysis of 38 Legionella species identifies large and diverse effector repertoires.</title>
        <authorList>
            <person name="Burstein D."/>
            <person name="Amaro F."/>
            <person name="Zusman T."/>
            <person name="Lifshitz Z."/>
            <person name="Cohen O."/>
            <person name="Gilbert J.A."/>
            <person name="Pupko T."/>
            <person name="Shuman H.A."/>
            <person name="Segal G."/>
        </authorList>
    </citation>
    <scope>NUCLEOTIDE SEQUENCE [LARGE SCALE GENOMIC DNA]</scope>
    <source>
        <strain evidence="1 2">ATCC 49504</strain>
    </source>
</reference>
<evidence type="ECO:0000313" key="2">
    <source>
        <dbReference type="Proteomes" id="UP000054785"/>
    </source>
</evidence>
<dbReference type="GO" id="GO:0042834">
    <property type="term" value="F:peptidoglycan binding"/>
    <property type="evidence" value="ECO:0007669"/>
    <property type="project" value="InterPro"/>
</dbReference>
<dbReference type="AlphaFoldDB" id="A0A0W0U866"/>
<organism evidence="1 2">
    <name type="scientific">Legionella geestiana</name>
    <dbReference type="NCBI Taxonomy" id="45065"/>
    <lineage>
        <taxon>Bacteria</taxon>
        <taxon>Pseudomonadati</taxon>
        <taxon>Pseudomonadota</taxon>
        <taxon>Gammaproteobacteria</taxon>
        <taxon>Legionellales</taxon>
        <taxon>Legionellaceae</taxon>
        <taxon>Legionella</taxon>
    </lineage>
</organism>
<dbReference type="InterPro" id="IPR052521">
    <property type="entry name" value="Cell_div_SPOR-domain"/>
</dbReference>
<gene>
    <name evidence="1" type="ORF">Lgee_0220</name>
</gene>
<dbReference type="PROSITE" id="PS51724">
    <property type="entry name" value="SPOR"/>
    <property type="match status" value="1"/>
</dbReference>
<dbReference type="GO" id="GO:0032506">
    <property type="term" value="P:cytokinetic process"/>
    <property type="evidence" value="ECO:0007669"/>
    <property type="project" value="TreeGrafter"/>
</dbReference>
<protein>
    <submittedName>
        <fullName evidence="1">Sporulation domain-containing protein</fullName>
    </submittedName>
</protein>
<dbReference type="Gene3D" id="3.30.70.1070">
    <property type="entry name" value="Sporulation related repeat"/>
    <property type="match status" value="1"/>
</dbReference>
<dbReference type="InterPro" id="IPR036680">
    <property type="entry name" value="SPOR-like_sf"/>
</dbReference>
<dbReference type="GO" id="GO:0032153">
    <property type="term" value="C:cell division site"/>
    <property type="evidence" value="ECO:0007669"/>
    <property type="project" value="TreeGrafter"/>
</dbReference>
<dbReference type="PANTHER" id="PTHR38687">
    <property type="entry name" value="CELL DIVISION PROTEIN DEDD-RELATED"/>
    <property type="match status" value="1"/>
</dbReference>
<name>A0A0W0U866_9GAMM</name>
<dbReference type="PATRIC" id="fig|45065.4.peg.236"/>
<keyword evidence="2" id="KW-1185">Reference proteome</keyword>
<proteinExistence type="predicted"/>
<dbReference type="PANTHER" id="PTHR38687:SF1">
    <property type="entry name" value="CELL DIVISION PROTEIN DEDD"/>
    <property type="match status" value="1"/>
</dbReference>
<dbReference type="EMBL" id="LNYC01000005">
    <property type="protein sequence ID" value="KTD04190.1"/>
    <property type="molecule type" value="Genomic_DNA"/>
</dbReference>
<dbReference type="RefSeq" id="WP_028387108.1">
    <property type="nucleotide sequence ID" value="NZ_CAAAHN010000001.1"/>
</dbReference>
<dbReference type="SUPFAM" id="SSF110997">
    <property type="entry name" value="Sporulation related repeat"/>
    <property type="match status" value="1"/>
</dbReference>
<dbReference type="Proteomes" id="UP000054785">
    <property type="component" value="Unassembled WGS sequence"/>
</dbReference>